<dbReference type="PANTHER" id="PTHR43798:SF31">
    <property type="entry name" value="AB HYDROLASE SUPERFAMILY PROTEIN YCLE"/>
    <property type="match status" value="1"/>
</dbReference>
<gene>
    <name evidence="3" type="ORF">SAMN05421736_109107</name>
</gene>
<organism evidence="3 4">
    <name type="scientific">Evansella caseinilytica</name>
    <dbReference type="NCBI Taxonomy" id="1503961"/>
    <lineage>
        <taxon>Bacteria</taxon>
        <taxon>Bacillati</taxon>
        <taxon>Bacillota</taxon>
        <taxon>Bacilli</taxon>
        <taxon>Bacillales</taxon>
        <taxon>Bacillaceae</taxon>
        <taxon>Evansella</taxon>
    </lineage>
</organism>
<evidence type="ECO:0000313" key="4">
    <source>
        <dbReference type="Proteomes" id="UP000198935"/>
    </source>
</evidence>
<name>A0A1H3RZB7_9BACI</name>
<dbReference type="SUPFAM" id="SSF53474">
    <property type="entry name" value="alpha/beta-Hydrolases"/>
    <property type="match status" value="1"/>
</dbReference>
<dbReference type="PRINTS" id="PR00111">
    <property type="entry name" value="ABHYDROLASE"/>
</dbReference>
<dbReference type="InterPro" id="IPR029058">
    <property type="entry name" value="AB_hydrolase_fold"/>
</dbReference>
<evidence type="ECO:0000313" key="3">
    <source>
        <dbReference type="EMBL" id="SDZ30239.1"/>
    </source>
</evidence>
<reference evidence="4" key="1">
    <citation type="submission" date="2016-10" db="EMBL/GenBank/DDBJ databases">
        <authorList>
            <person name="Varghese N."/>
            <person name="Submissions S."/>
        </authorList>
    </citation>
    <scope>NUCLEOTIDE SEQUENCE [LARGE SCALE GENOMIC DNA]</scope>
    <source>
        <strain evidence="4">SP</strain>
    </source>
</reference>
<dbReference type="Gene3D" id="3.40.50.1820">
    <property type="entry name" value="alpha/beta hydrolase"/>
    <property type="match status" value="1"/>
</dbReference>
<dbReference type="GO" id="GO:0016020">
    <property type="term" value="C:membrane"/>
    <property type="evidence" value="ECO:0007669"/>
    <property type="project" value="TreeGrafter"/>
</dbReference>
<dbReference type="InterPro" id="IPR050266">
    <property type="entry name" value="AB_hydrolase_sf"/>
</dbReference>
<proteinExistence type="predicted"/>
<sequence length="259" mass="29428">MFITIQNMKLHYIVEGEGTPVILLHGWGANIQAFAPVHQHLAKFHQVYTLDLPGFGESQEPPEAWGTENFADFLREFIEKLEIEKPILVGHSHGGRVSICYSAKFGDVRKVILVDSAGIKPKRKAKYYFKVYLYKAAKQLLRLPIINKKRDELLTKVKSMLGSTDYKNSSGVVQQTMVRVVNEDWRHALPKINVPVLLIWGENDTDTPVSDGELMEKLLPDAGLVVLKNAGHFAYLDQMHQFLVIVDKFLEKDRKGCNE</sequence>
<protein>
    <submittedName>
        <fullName evidence="3">Pimeloyl-ACP methyl ester carboxylesterase</fullName>
    </submittedName>
</protein>
<dbReference type="AlphaFoldDB" id="A0A1H3RZB7"/>
<feature type="domain" description="AB hydrolase-1" evidence="2">
    <location>
        <begin position="20"/>
        <end position="237"/>
    </location>
</feature>
<evidence type="ECO:0000259" key="2">
    <source>
        <dbReference type="Pfam" id="PF00561"/>
    </source>
</evidence>
<keyword evidence="4" id="KW-1185">Reference proteome</keyword>
<dbReference type="InterPro" id="IPR000073">
    <property type="entry name" value="AB_hydrolase_1"/>
</dbReference>
<dbReference type="Proteomes" id="UP000198935">
    <property type="component" value="Unassembled WGS sequence"/>
</dbReference>
<dbReference type="STRING" id="1503961.SAMN05421736_109107"/>
<dbReference type="EMBL" id="FNPI01000009">
    <property type="protein sequence ID" value="SDZ30239.1"/>
    <property type="molecule type" value="Genomic_DNA"/>
</dbReference>
<dbReference type="GO" id="GO:0016787">
    <property type="term" value="F:hydrolase activity"/>
    <property type="evidence" value="ECO:0007669"/>
    <property type="project" value="UniProtKB-KW"/>
</dbReference>
<dbReference type="PANTHER" id="PTHR43798">
    <property type="entry name" value="MONOACYLGLYCEROL LIPASE"/>
    <property type="match status" value="1"/>
</dbReference>
<dbReference type="OrthoDB" id="9808398at2"/>
<evidence type="ECO:0000256" key="1">
    <source>
        <dbReference type="ARBA" id="ARBA00022801"/>
    </source>
</evidence>
<accession>A0A1H3RZB7</accession>
<dbReference type="Pfam" id="PF00561">
    <property type="entry name" value="Abhydrolase_1"/>
    <property type="match status" value="1"/>
</dbReference>
<keyword evidence="1" id="KW-0378">Hydrolase</keyword>